<feature type="region of interest" description="Disordered" evidence="1">
    <location>
        <begin position="1"/>
        <end position="62"/>
    </location>
</feature>
<accession>A0ABQ6XX37</accession>
<evidence type="ECO:0000313" key="3">
    <source>
        <dbReference type="Proteomes" id="UP000731519"/>
    </source>
</evidence>
<evidence type="ECO:0000313" key="2">
    <source>
        <dbReference type="EMBL" id="KAF0650247.1"/>
    </source>
</evidence>
<reference evidence="2 3" key="1">
    <citation type="submission" date="2013-05" db="EMBL/GenBank/DDBJ databases">
        <title>Genome Sequence of Streptomyces fradiae.</title>
        <authorList>
            <person name="Kirby R."/>
        </authorList>
    </citation>
    <scope>NUCLEOTIDE SEQUENCE [LARGE SCALE GENOMIC DNA]</scope>
    <source>
        <strain evidence="2 3">ATCC 10745</strain>
    </source>
</reference>
<organism evidence="2 3">
    <name type="scientific">Streptomyces fradiae ATCC 10745 = DSM 40063</name>
    <dbReference type="NCBI Taxonomy" id="1319510"/>
    <lineage>
        <taxon>Bacteria</taxon>
        <taxon>Bacillati</taxon>
        <taxon>Actinomycetota</taxon>
        <taxon>Actinomycetes</taxon>
        <taxon>Kitasatosporales</taxon>
        <taxon>Streptomycetaceae</taxon>
        <taxon>Streptomyces</taxon>
    </lineage>
</organism>
<evidence type="ECO:0000256" key="1">
    <source>
        <dbReference type="SAM" id="MobiDB-lite"/>
    </source>
</evidence>
<feature type="compositionally biased region" description="Basic residues" evidence="1">
    <location>
        <begin position="10"/>
        <end position="23"/>
    </location>
</feature>
<keyword evidence="3" id="KW-1185">Reference proteome</keyword>
<dbReference type="EMBL" id="ASYR01000009">
    <property type="protein sequence ID" value="KAF0650247.1"/>
    <property type="molecule type" value="Genomic_DNA"/>
</dbReference>
<gene>
    <name evidence="2" type="ORF">K701_08820</name>
</gene>
<sequence length="62" mass="7008">MSSAFTGPRGHCRRVARVRKRVPPGRPLPVGPRPRYRYGRSSGLALRVLPRTPRARRGAHRP</sequence>
<dbReference type="Proteomes" id="UP000731519">
    <property type="component" value="Unassembled WGS sequence"/>
</dbReference>
<comment type="caution">
    <text evidence="2">The sequence shown here is derived from an EMBL/GenBank/DDBJ whole genome shotgun (WGS) entry which is preliminary data.</text>
</comment>
<name>A0ABQ6XX37_STRFR</name>
<feature type="compositionally biased region" description="Basic residues" evidence="1">
    <location>
        <begin position="53"/>
        <end position="62"/>
    </location>
</feature>
<protein>
    <submittedName>
        <fullName evidence="2">Uncharacterized protein</fullName>
    </submittedName>
</protein>
<proteinExistence type="predicted"/>